<keyword evidence="3" id="KW-1003">Cell membrane</keyword>
<evidence type="ECO:0000256" key="11">
    <source>
        <dbReference type="SAM" id="Phobius"/>
    </source>
</evidence>
<evidence type="ECO:0000256" key="7">
    <source>
        <dbReference type="ARBA" id="ARBA00022807"/>
    </source>
</evidence>
<evidence type="ECO:0000256" key="4">
    <source>
        <dbReference type="ARBA" id="ARBA00022670"/>
    </source>
</evidence>
<feature type="transmembrane region" description="Helical" evidence="11">
    <location>
        <begin position="265"/>
        <end position="283"/>
    </location>
</feature>
<gene>
    <name evidence="14" type="ORF">B7695_02135</name>
</gene>
<dbReference type="GO" id="GO:0140359">
    <property type="term" value="F:ABC-type transporter activity"/>
    <property type="evidence" value="ECO:0007669"/>
    <property type="project" value="InterPro"/>
</dbReference>
<dbReference type="Pfam" id="PF00005">
    <property type="entry name" value="ABC_tran"/>
    <property type="match status" value="1"/>
</dbReference>
<evidence type="ECO:0000256" key="9">
    <source>
        <dbReference type="ARBA" id="ARBA00022989"/>
    </source>
</evidence>
<evidence type="ECO:0000256" key="3">
    <source>
        <dbReference type="ARBA" id="ARBA00022475"/>
    </source>
</evidence>
<dbReference type="Gene3D" id="3.40.50.300">
    <property type="entry name" value="P-loop containing nucleotide triphosphate hydrolases"/>
    <property type="match status" value="1"/>
</dbReference>
<name>A0A1X1KZD5_STRMT</name>
<evidence type="ECO:0000256" key="10">
    <source>
        <dbReference type="ARBA" id="ARBA00023136"/>
    </source>
</evidence>
<dbReference type="Proteomes" id="UP000193517">
    <property type="component" value="Unassembled WGS sequence"/>
</dbReference>
<dbReference type="SUPFAM" id="SSF52540">
    <property type="entry name" value="P-loop containing nucleoside triphosphate hydrolases"/>
    <property type="match status" value="1"/>
</dbReference>
<dbReference type="PROSITE" id="PS50929">
    <property type="entry name" value="ABC_TM1F"/>
    <property type="match status" value="1"/>
</dbReference>
<keyword evidence="4" id="KW-0645">Protease</keyword>
<keyword evidence="8 14" id="KW-0067">ATP-binding</keyword>
<keyword evidence="7" id="KW-0788">Thiol protease</keyword>
<evidence type="ECO:0000256" key="8">
    <source>
        <dbReference type="ARBA" id="ARBA00022840"/>
    </source>
</evidence>
<proteinExistence type="predicted"/>
<dbReference type="OrthoDB" id="95687at2"/>
<keyword evidence="2" id="KW-0813">Transport</keyword>
<dbReference type="Pfam" id="PF00664">
    <property type="entry name" value="ABC_membrane"/>
    <property type="match status" value="1"/>
</dbReference>
<dbReference type="GO" id="GO:0006508">
    <property type="term" value="P:proteolysis"/>
    <property type="evidence" value="ECO:0007669"/>
    <property type="project" value="UniProtKB-KW"/>
</dbReference>
<evidence type="ECO:0000259" key="13">
    <source>
        <dbReference type="PROSITE" id="PS50929"/>
    </source>
</evidence>
<evidence type="ECO:0000256" key="2">
    <source>
        <dbReference type="ARBA" id="ARBA00022448"/>
    </source>
</evidence>
<evidence type="ECO:0000256" key="5">
    <source>
        <dbReference type="ARBA" id="ARBA00022692"/>
    </source>
</evidence>
<dbReference type="SMART" id="SM00382">
    <property type="entry name" value="AAA"/>
    <property type="match status" value="1"/>
</dbReference>
<dbReference type="SUPFAM" id="SSF90123">
    <property type="entry name" value="ABC transporter transmembrane region"/>
    <property type="match status" value="1"/>
</dbReference>
<sequence>MKQLTKYHKKSFYTFMIFNILVPLTNIAFAYSIKIIIDSGMSQNREALTQAILIGAIVIFIYASLNFISLRLRNKLVRQIMSRYKNKVFKSILDRDYREFSMEKSGKFISILTENMKKIEQDYLHQYFNISKNISLMIFSLVAMFIGNWFLTLLVIIASIIPMMISGFIGQKSASLQNSSMIADQKYLAKVKDILAGFLVIKSFNVKEAIRQDYKNESEKLDEIYFIKGKFDVLSNVISQLSGMIVFLVAFGGGMYLVFGGHTTIGSVTAIVQLVNFVVMPLNEIGMGMSKFREGQATLNSFEVKDVIELQTGKTKEYFDDVISFSNVDFSYPNAEEKIFNHLSLQIKKGEKIAIVGMSGSGKSTLLNLLLRFYDVTSGYISIDNQDLQAISAESLYNLMTIVQQDVYIFDDTLKANITLSQSFTEDDIKKAVQQSGLESYILENEVGLQTLCGENGSNLSGGERQRLSIARALIRKTPILLLDEATSSLDNKVTTEIENSILEIQDLTVLVVTHKLNKSMLKKYNRILFMKNGVIVEDGSFDNLMDRKGEFYKLVELSV</sequence>
<feature type="transmembrane region" description="Helical" evidence="11">
    <location>
        <begin position="51"/>
        <end position="72"/>
    </location>
</feature>
<feature type="transmembrane region" description="Helical" evidence="11">
    <location>
        <begin position="237"/>
        <end position="259"/>
    </location>
</feature>
<protein>
    <submittedName>
        <fullName evidence="14">Multidrug ABC transporter ATP-binding protein</fullName>
    </submittedName>
</protein>
<dbReference type="PROSITE" id="PS50893">
    <property type="entry name" value="ABC_TRANSPORTER_2"/>
    <property type="match status" value="1"/>
</dbReference>
<evidence type="ECO:0000259" key="12">
    <source>
        <dbReference type="PROSITE" id="PS50893"/>
    </source>
</evidence>
<keyword evidence="10 11" id="KW-0472">Membrane</keyword>
<feature type="transmembrane region" description="Helical" evidence="11">
    <location>
        <begin position="12"/>
        <end position="31"/>
    </location>
</feature>
<feature type="domain" description="ABC transporter" evidence="12">
    <location>
        <begin position="323"/>
        <end position="558"/>
    </location>
</feature>
<comment type="subcellular location">
    <subcellularLocation>
        <location evidence="1">Cell membrane</location>
        <topology evidence="1">Multi-pass membrane protein</topology>
    </subcellularLocation>
</comment>
<dbReference type="EMBL" id="NCVK01000007">
    <property type="protein sequence ID" value="ORP04592.1"/>
    <property type="molecule type" value="Genomic_DNA"/>
</dbReference>
<comment type="caution">
    <text evidence="14">The sequence shown here is derived from an EMBL/GenBank/DDBJ whole genome shotgun (WGS) entry which is preliminary data.</text>
</comment>
<dbReference type="GO" id="GO:0005886">
    <property type="term" value="C:plasma membrane"/>
    <property type="evidence" value="ECO:0007669"/>
    <property type="project" value="UniProtKB-SubCell"/>
</dbReference>
<feature type="domain" description="ABC transmembrane type-1" evidence="13">
    <location>
        <begin position="24"/>
        <end position="294"/>
    </location>
</feature>
<keyword evidence="5 11" id="KW-0812">Transmembrane</keyword>
<dbReference type="InterPro" id="IPR003439">
    <property type="entry name" value="ABC_transporter-like_ATP-bd"/>
</dbReference>
<dbReference type="InterPro" id="IPR027417">
    <property type="entry name" value="P-loop_NTPase"/>
</dbReference>
<dbReference type="PANTHER" id="PTHR24221">
    <property type="entry name" value="ATP-BINDING CASSETTE SUB-FAMILY B"/>
    <property type="match status" value="1"/>
</dbReference>
<dbReference type="InterPro" id="IPR017871">
    <property type="entry name" value="ABC_transporter-like_CS"/>
</dbReference>
<dbReference type="CDD" id="cd07346">
    <property type="entry name" value="ABC_6TM_exporters"/>
    <property type="match status" value="1"/>
</dbReference>
<evidence type="ECO:0000313" key="14">
    <source>
        <dbReference type="EMBL" id="ORP04592.1"/>
    </source>
</evidence>
<dbReference type="InterPro" id="IPR011527">
    <property type="entry name" value="ABC1_TM_dom"/>
</dbReference>
<dbReference type="AlphaFoldDB" id="A0A1X1KZD5"/>
<dbReference type="GO" id="GO:0016887">
    <property type="term" value="F:ATP hydrolysis activity"/>
    <property type="evidence" value="ECO:0007669"/>
    <property type="project" value="InterPro"/>
</dbReference>
<dbReference type="InterPro" id="IPR039421">
    <property type="entry name" value="Type_1_exporter"/>
</dbReference>
<evidence type="ECO:0000313" key="15">
    <source>
        <dbReference type="Proteomes" id="UP000193517"/>
    </source>
</evidence>
<dbReference type="PROSITE" id="PS00211">
    <property type="entry name" value="ABC_TRANSPORTER_1"/>
    <property type="match status" value="1"/>
</dbReference>
<dbReference type="GO" id="GO:0005524">
    <property type="term" value="F:ATP binding"/>
    <property type="evidence" value="ECO:0007669"/>
    <property type="project" value="UniProtKB-KW"/>
</dbReference>
<organism evidence="14 15">
    <name type="scientific">Streptococcus mitis</name>
    <dbReference type="NCBI Taxonomy" id="28037"/>
    <lineage>
        <taxon>Bacteria</taxon>
        <taxon>Bacillati</taxon>
        <taxon>Bacillota</taxon>
        <taxon>Bacilli</taxon>
        <taxon>Lactobacillales</taxon>
        <taxon>Streptococcaceae</taxon>
        <taxon>Streptococcus</taxon>
        <taxon>Streptococcus mitis group</taxon>
    </lineage>
</organism>
<dbReference type="Gene3D" id="1.20.1560.10">
    <property type="entry name" value="ABC transporter type 1, transmembrane domain"/>
    <property type="match status" value="1"/>
</dbReference>
<accession>A0A1X1KZD5</accession>
<keyword evidence="7" id="KW-0378">Hydrolase</keyword>
<dbReference type="InterPro" id="IPR036640">
    <property type="entry name" value="ABC1_TM_sf"/>
</dbReference>
<dbReference type="InterPro" id="IPR003593">
    <property type="entry name" value="AAA+_ATPase"/>
</dbReference>
<dbReference type="PANTHER" id="PTHR24221:SF654">
    <property type="entry name" value="ATP-BINDING CASSETTE SUB-FAMILY B MEMBER 6"/>
    <property type="match status" value="1"/>
</dbReference>
<keyword evidence="9 11" id="KW-1133">Transmembrane helix</keyword>
<dbReference type="GO" id="GO:0008234">
    <property type="term" value="F:cysteine-type peptidase activity"/>
    <property type="evidence" value="ECO:0007669"/>
    <property type="project" value="UniProtKB-KW"/>
</dbReference>
<reference evidence="14 15" key="1">
    <citation type="journal article" date="2016" name="Eur. J. Clin. Microbiol. Infect. Dis.">
        <title>Whole genome sequencing as a tool for phylogenetic analysis of clinical strains of Mitis group streptococci.</title>
        <authorList>
            <person name="Rasmussen L.H."/>
            <person name="Dargis R."/>
            <person name="Hojholt K."/>
            <person name="Christensen J.J."/>
            <person name="Skovgaard O."/>
            <person name="Justesen U.S."/>
            <person name="Rosenvinge F.S."/>
            <person name="Moser C."/>
            <person name="Lukjancenko O."/>
            <person name="Rasmussen S."/>
            <person name="Nielsen X.C."/>
        </authorList>
    </citation>
    <scope>NUCLEOTIDE SEQUENCE [LARGE SCALE GENOMIC DNA]</scope>
    <source>
        <strain evidence="14 15">OD_317805_11</strain>
    </source>
</reference>
<evidence type="ECO:0000256" key="6">
    <source>
        <dbReference type="ARBA" id="ARBA00022741"/>
    </source>
</evidence>
<keyword evidence="6" id="KW-0547">Nucleotide-binding</keyword>
<evidence type="ECO:0000256" key="1">
    <source>
        <dbReference type="ARBA" id="ARBA00004651"/>
    </source>
</evidence>
<dbReference type="RefSeq" id="WP_084889515.1">
    <property type="nucleotide sequence ID" value="NZ_NCVK01000007.1"/>
</dbReference>
<dbReference type="FunFam" id="3.40.50.300:FF:000299">
    <property type="entry name" value="ABC transporter ATP-binding protein/permease"/>
    <property type="match status" value="1"/>
</dbReference>
<dbReference type="GO" id="GO:0034040">
    <property type="term" value="F:ATPase-coupled lipid transmembrane transporter activity"/>
    <property type="evidence" value="ECO:0007669"/>
    <property type="project" value="TreeGrafter"/>
</dbReference>